<dbReference type="Proteomes" id="UP001597168">
    <property type="component" value="Unassembled WGS sequence"/>
</dbReference>
<evidence type="ECO:0000313" key="1">
    <source>
        <dbReference type="EMBL" id="MFD1152021.1"/>
    </source>
</evidence>
<dbReference type="EMBL" id="JBHTLK010000310">
    <property type="protein sequence ID" value="MFD1152021.1"/>
    <property type="molecule type" value="Genomic_DNA"/>
</dbReference>
<comment type="caution">
    <text evidence="1">The sequence shown here is derived from an EMBL/GenBank/DDBJ whole genome shotgun (WGS) entry which is preliminary data.</text>
</comment>
<gene>
    <name evidence="1" type="ORF">ACFQ3T_33190</name>
</gene>
<name>A0ABW3R4Y8_9PSEU</name>
<accession>A0ABW3R4Y8</accession>
<proteinExistence type="predicted"/>
<organism evidence="1 2">
    <name type="scientific">Saccharothrix hoggarensis</name>
    <dbReference type="NCBI Taxonomy" id="913853"/>
    <lineage>
        <taxon>Bacteria</taxon>
        <taxon>Bacillati</taxon>
        <taxon>Actinomycetota</taxon>
        <taxon>Actinomycetes</taxon>
        <taxon>Pseudonocardiales</taxon>
        <taxon>Pseudonocardiaceae</taxon>
        <taxon>Saccharothrix</taxon>
    </lineage>
</organism>
<protein>
    <submittedName>
        <fullName evidence="1">Uncharacterized protein</fullName>
    </submittedName>
</protein>
<sequence length="138" mass="15243">MPHGRSDDEWDRLVEEGKRFLVEQAALRRTTTYTELNAVLARRTDVRGFDFEQGSERAALGHLLGQIADDSFAETGGLLISALVQYIDANDAGSGFYALARAKGLPVPSNAGDRQLFWAGHVGALHRHYARPGPRRRP</sequence>
<evidence type="ECO:0000313" key="2">
    <source>
        <dbReference type="Proteomes" id="UP001597168"/>
    </source>
</evidence>
<keyword evidence="2" id="KW-1185">Reference proteome</keyword>
<reference evidence="2" key="1">
    <citation type="journal article" date="2019" name="Int. J. Syst. Evol. Microbiol.">
        <title>The Global Catalogue of Microorganisms (GCM) 10K type strain sequencing project: providing services to taxonomists for standard genome sequencing and annotation.</title>
        <authorList>
            <consortium name="The Broad Institute Genomics Platform"/>
            <consortium name="The Broad Institute Genome Sequencing Center for Infectious Disease"/>
            <person name="Wu L."/>
            <person name="Ma J."/>
        </authorList>
    </citation>
    <scope>NUCLEOTIDE SEQUENCE [LARGE SCALE GENOMIC DNA]</scope>
    <source>
        <strain evidence="2">CCUG 60214</strain>
    </source>
</reference>
<dbReference type="RefSeq" id="WP_380729546.1">
    <property type="nucleotide sequence ID" value="NZ_JBHTLK010000310.1"/>
</dbReference>